<name>A0A1J8PKA9_9AGAM</name>
<comment type="caution">
    <text evidence="1">The sequence shown here is derived from an EMBL/GenBank/DDBJ whole genome shotgun (WGS) entry which is preliminary data.</text>
</comment>
<proteinExistence type="predicted"/>
<evidence type="ECO:0000313" key="2">
    <source>
        <dbReference type="Proteomes" id="UP000183567"/>
    </source>
</evidence>
<reference evidence="1 2" key="1">
    <citation type="submission" date="2016-03" db="EMBL/GenBank/DDBJ databases">
        <title>Comparative genomics of the ectomycorrhizal sister species Rhizopogon vinicolor and Rhizopogon vesiculosus (Basidiomycota: Boletales) reveals a divergence of the mating type B locus.</title>
        <authorList>
            <person name="Mujic A.B."/>
            <person name="Kuo A."/>
            <person name="Tritt A."/>
            <person name="Lipzen A."/>
            <person name="Chen C."/>
            <person name="Johnson J."/>
            <person name="Sharma A."/>
            <person name="Barry K."/>
            <person name="Grigoriev I.V."/>
            <person name="Spatafora J.W."/>
        </authorList>
    </citation>
    <scope>NUCLEOTIDE SEQUENCE [LARGE SCALE GENOMIC DNA]</scope>
    <source>
        <strain evidence="1 2">AM-OR11-056</strain>
    </source>
</reference>
<protein>
    <submittedName>
        <fullName evidence="1">Uncharacterized protein</fullName>
    </submittedName>
</protein>
<dbReference type="EMBL" id="LVVM01005952">
    <property type="protein sequence ID" value="OJA09349.1"/>
    <property type="molecule type" value="Genomic_DNA"/>
</dbReference>
<sequence length="85" mass="9455">MRETGSVITGSCALNMLLGDSYDSTSSDLNLVVPHENFSKMTTYLKREEGHISMDIEETPHSSVTSSCQRDRPIEDHCLGIHLQT</sequence>
<accession>A0A1J8PKA9</accession>
<gene>
    <name evidence="1" type="ORF">AZE42_08482</name>
</gene>
<dbReference type="OrthoDB" id="2690608at2759"/>
<organism evidence="1 2">
    <name type="scientific">Rhizopogon vesiculosus</name>
    <dbReference type="NCBI Taxonomy" id="180088"/>
    <lineage>
        <taxon>Eukaryota</taxon>
        <taxon>Fungi</taxon>
        <taxon>Dikarya</taxon>
        <taxon>Basidiomycota</taxon>
        <taxon>Agaricomycotina</taxon>
        <taxon>Agaricomycetes</taxon>
        <taxon>Agaricomycetidae</taxon>
        <taxon>Boletales</taxon>
        <taxon>Suillineae</taxon>
        <taxon>Rhizopogonaceae</taxon>
        <taxon>Rhizopogon</taxon>
    </lineage>
</organism>
<evidence type="ECO:0000313" key="1">
    <source>
        <dbReference type="EMBL" id="OJA09349.1"/>
    </source>
</evidence>
<dbReference type="AlphaFoldDB" id="A0A1J8PKA9"/>
<dbReference type="Proteomes" id="UP000183567">
    <property type="component" value="Unassembled WGS sequence"/>
</dbReference>
<keyword evidence="2" id="KW-1185">Reference proteome</keyword>